<feature type="compositionally biased region" description="Basic and acidic residues" evidence="8">
    <location>
        <begin position="1"/>
        <end position="10"/>
    </location>
</feature>
<evidence type="ECO:0000256" key="6">
    <source>
        <dbReference type="ARBA" id="ARBA00023136"/>
    </source>
</evidence>
<keyword evidence="10" id="KW-1185">Reference proteome</keyword>
<dbReference type="PANTHER" id="PTHR33541:SF28">
    <property type="entry name" value="PROTEIN BIG GRAIN 1-LIKE A"/>
    <property type="match status" value="1"/>
</dbReference>
<sequence>MDSLRAQDHPHQRRSRRDNPSFSSTLLDAIYRSIDDSNGNKAGGGVDRELIYYKETMRKKQHGNGLTTRGRSDEEMDIDSSTRSRACIIERWMEKKVSFEKKDVVRRKSMPADNSSSLSPAAVLLNSSSSSSESSCGGGFSSSESDSMYGSRSRSSSCYSMQKPKPIRTSISSSSAERNYNVSTQKKQQPKSDHQGGFVKTKSKALKIYSDLKKVKQPISPGGRLASFLNSLFTAGNAKKAKILKPEQPESACSSASSFSRSCLSKTPSSRGKLSNNGAKRSVRFYPVSVIVDEDSRPCGHKNLYENEQTVASNIVIRSSPSSTHHINEELQYHVMSESQRVEEAARELLKNYQKKKEFKQMRGICTNDSEVFDDDDDDAESYASSDLFELDNLSAIGIERYREELPVYETTHLGTNRAIASGLIL</sequence>
<comment type="function">
    <text evidence="1">Involved in auxin transport. Regulator of the auxin signaling pathway.</text>
</comment>
<comment type="caution">
    <text evidence="9">The sequence shown here is derived from an EMBL/GenBank/DDBJ whole genome shotgun (WGS) entry which is preliminary data.</text>
</comment>
<feature type="compositionally biased region" description="Polar residues" evidence="8">
    <location>
        <begin position="169"/>
        <end position="187"/>
    </location>
</feature>
<organism evidence="9 10">
    <name type="scientific">Citrus x changshan-huyou</name>
    <dbReference type="NCBI Taxonomy" id="2935761"/>
    <lineage>
        <taxon>Eukaryota</taxon>
        <taxon>Viridiplantae</taxon>
        <taxon>Streptophyta</taxon>
        <taxon>Embryophyta</taxon>
        <taxon>Tracheophyta</taxon>
        <taxon>Spermatophyta</taxon>
        <taxon>Magnoliopsida</taxon>
        <taxon>eudicotyledons</taxon>
        <taxon>Gunneridae</taxon>
        <taxon>Pentapetalae</taxon>
        <taxon>rosids</taxon>
        <taxon>malvids</taxon>
        <taxon>Sapindales</taxon>
        <taxon>Rutaceae</taxon>
        <taxon>Aurantioideae</taxon>
        <taxon>Citrus</taxon>
    </lineage>
</organism>
<evidence type="ECO:0000313" key="10">
    <source>
        <dbReference type="Proteomes" id="UP001428341"/>
    </source>
</evidence>
<proteinExistence type="inferred from homology"/>
<dbReference type="GO" id="GO:0005886">
    <property type="term" value="C:plasma membrane"/>
    <property type="evidence" value="ECO:0007669"/>
    <property type="project" value="UniProtKB-SubCell"/>
</dbReference>
<dbReference type="InterPro" id="IPR039621">
    <property type="entry name" value="BG1-like"/>
</dbReference>
<evidence type="ECO:0008006" key="11">
    <source>
        <dbReference type="Google" id="ProtNLM"/>
    </source>
</evidence>
<dbReference type="AlphaFoldDB" id="A0AAP0N0F5"/>
<accession>A0AAP0N0F5</accession>
<evidence type="ECO:0000256" key="8">
    <source>
        <dbReference type="SAM" id="MobiDB-lite"/>
    </source>
</evidence>
<keyword evidence="4" id="KW-0813">Transport</keyword>
<feature type="region of interest" description="Disordered" evidence="8">
    <location>
        <begin position="56"/>
        <end position="80"/>
    </location>
</feature>
<evidence type="ECO:0000313" key="9">
    <source>
        <dbReference type="EMBL" id="KAK9228817.1"/>
    </source>
</evidence>
<keyword evidence="7" id="KW-0927">Auxin signaling pathway</keyword>
<evidence type="ECO:0000256" key="1">
    <source>
        <dbReference type="ARBA" id="ARBA00002281"/>
    </source>
</evidence>
<reference evidence="9 10" key="1">
    <citation type="submission" date="2024-05" db="EMBL/GenBank/DDBJ databases">
        <title>Haplotype-resolved chromosome-level genome assembly of Huyou (Citrus changshanensis).</title>
        <authorList>
            <person name="Miao C."/>
            <person name="Chen W."/>
            <person name="Wu Y."/>
            <person name="Wang L."/>
            <person name="Zhao S."/>
            <person name="Grierson D."/>
            <person name="Xu C."/>
            <person name="Chen K."/>
        </authorList>
    </citation>
    <scope>NUCLEOTIDE SEQUENCE [LARGE SCALE GENOMIC DNA]</scope>
    <source>
        <strain evidence="9">01-14</strain>
        <tissue evidence="9">Leaf</tissue>
    </source>
</reference>
<dbReference type="GO" id="GO:0009734">
    <property type="term" value="P:auxin-activated signaling pathway"/>
    <property type="evidence" value="ECO:0007669"/>
    <property type="project" value="UniProtKB-KW"/>
</dbReference>
<keyword evidence="6" id="KW-0472">Membrane</keyword>
<dbReference type="EMBL" id="JBCGBO010000001">
    <property type="protein sequence ID" value="KAK9228817.1"/>
    <property type="molecule type" value="Genomic_DNA"/>
</dbReference>
<evidence type="ECO:0000256" key="4">
    <source>
        <dbReference type="ARBA" id="ARBA00022448"/>
    </source>
</evidence>
<name>A0AAP0N0F5_9ROSI</name>
<evidence type="ECO:0000256" key="3">
    <source>
        <dbReference type="ARBA" id="ARBA00010067"/>
    </source>
</evidence>
<evidence type="ECO:0000256" key="7">
    <source>
        <dbReference type="ARBA" id="ARBA00023294"/>
    </source>
</evidence>
<gene>
    <name evidence="9" type="ORF">WN944_021773</name>
</gene>
<keyword evidence="5" id="KW-1003">Cell membrane</keyword>
<dbReference type="Proteomes" id="UP001428341">
    <property type="component" value="Unassembled WGS sequence"/>
</dbReference>
<protein>
    <recommendedName>
        <fullName evidence="11">Protein BIG GRAIN 1-like A</fullName>
    </recommendedName>
</protein>
<feature type="region of interest" description="Disordered" evidence="8">
    <location>
        <begin position="1"/>
        <end position="22"/>
    </location>
</feature>
<evidence type="ECO:0000256" key="2">
    <source>
        <dbReference type="ARBA" id="ARBA00004236"/>
    </source>
</evidence>
<feature type="region of interest" description="Disordered" evidence="8">
    <location>
        <begin position="100"/>
        <end position="119"/>
    </location>
</feature>
<comment type="subcellular location">
    <subcellularLocation>
        <location evidence="2">Cell membrane</location>
    </subcellularLocation>
</comment>
<feature type="compositionally biased region" description="Low complexity" evidence="8">
    <location>
        <begin position="128"/>
        <end position="160"/>
    </location>
</feature>
<dbReference type="PANTHER" id="PTHR33541">
    <property type="entry name" value="PROTEIN BIG GRAIN 1-LIKE A-RELATED"/>
    <property type="match status" value="1"/>
</dbReference>
<comment type="similarity">
    <text evidence="3">Belongs to the BIG GRAIN 1 (BG1) plant protein family.</text>
</comment>
<evidence type="ECO:0000256" key="5">
    <source>
        <dbReference type="ARBA" id="ARBA00022475"/>
    </source>
</evidence>
<feature type="region of interest" description="Disordered" evidence="8">
    <location>
        <begin position="128"/>
        <end position="199"/>
    </location>
</feature>